<keyword evidence="1" id="KW-0812">Transmembrane</keyword>
<keyword evidence="4" id="KW-1185">Reference proteome</keyword>
<comment type="caution">
    <text evidence="3">The sequence shown here is derived from an EMBL/GenBank/DDBJ whole genome shotgun (WGS) entry which is preliminary data.</text>
</comment>
<sequence>MIRMLLALLVLSGPAHAGLTAAELDTVRSDPPPGAQVDLGTGLPTILVFADLDCGALCDAILARTADELSRTGLEIGRDYALVVVGIDPRDGSSEARSFVAAQAAPLPAARIVTRTPDADTLADLTRVLGYGYRHDAANDRFAHPAVRHVLTAEGRVARVLPAFRVAEGDMRRALVEAGEGRVGTVVERVALACYGFDPVTGRYSLSITRAATAGGIASTLLVAGGIALALRRERRGRSA</sequence>
<feature type="chain" id="PRO_5004978236" description="SCO family protein" evidence="2">
    <location>
        <begin position="18"/>
        <end position="240"/>
    </location>
</feature>
<dbReference type="EMBL" id="JAME01000013">
    <property type="protein sequence ID" value="ETX29042.1"/>
    <property type="molecule type" value="Genomic_DNA"/>
</dbReference>
<evidence type="ECO:0008006" key="5">
    <source>
        <dbReference type="Google" id="ProtNLM"/>
    </source>
</evidence>
<dbReference type="Proteomes" id="UP000023430">
    <property type="component" value="Unassembled WGS sequence"/>
</dbReference>
<feature type="signal peptide" evidence="2">
    <location>
        <begin position="1"/>
        <end position="17"/>
    </location>
</feature>
<evidence type="ECO:0000313" key="3">
    <source>
        <dbReference type="EMBL" id="ETX29042.1"/>
    </source>
</evidence>
<dbReference type="PATRIC" id="fig|1449351.3.peg.2089"/>
<keyword evidence="1" id="KW-1133">Transmembrane helix</keyword>
<dbReference type="SUPFAM" id="SSF52833">
    <property type="entry name" value="Thioredoxin-like"/>
    <property type="match status" value="1"/>
</dbReference>
<dbReference type="OrthoDB" id="9786756at2"/>
<dbReference type="eggNOG" id="COG1999">
    <property type="taxonomic scope" value="Bacteria"/>
</dbReference>
<keyword evidence="2" id="KW-0732">Signal</keyword>
<dbReference type="STRING" id="1449351.RISW2_03615"/>
<dbReference type="RefSeq" id="WP_043770074.1">
    <property type="nucleotide sequence ID" value="NZ_JAME01000013.1"/>
</dbReference>
<evidence type="ECO:0000313" key="4">
    <source>
        <dbReference type="Proteomes" id="UP000023430"/>
    </source>
</evidence>
<reference evidence="3 4" key="1">
    <citation type="submission" date="2014-01" db="EMBL/GenBank/DDBJ databases">
        <title>Roseivivax isoporae LMG 25204 Genome Sequencing.</title>
        <authorList>
            <person name="Lai Q."/>
            <person name="Li G."/>
            <person name="Shao Z."/>
        </authorList>
    </citation>
    <scope>NUCLEOTIDE SEQUENCE [LARGE SCALE GENOMIC DNA]</scope>
    <source>
        <strain evidence="3 4">LMG 25204</strain>
    </source>
</reference>
<accession>X7F832</accession>
<dbReference type="AlphaFoldDB" id="X7F832"/>
<dbReference type="InterPro" id="IPR036249">
    <property type="entry name" value="Thioredoxin-like_sf"/>
</dbReference>
<feature type="transmembrane region" description="Helical" evidence="1">
    <location>
        <begin position="211"/>
        <end position="231"/>
    </location>
</feature>
<name>X7F832_9RHOB</name>
<evidence type="ECO:0000256" key="1">
    <source>
        <dbReference type="SAM" id="Phobius"/>
    </source>
</evidence>
<protein>
    <recommendedName>
        <fullName evidence="5">SCO family protein</fullName>
    </recommendedName>
</protein>
<gene>
    <name evidence="3" type="ORF">RISW2_03615</name>
</gene>
<organism evidence="3 4">
    <name type="scientific">Roseivivax isoporae LMG 25204</name>
    <dbReference type="NCBI Taxonomy" id="1449351"/>
    <lineage>
        <taxon>Bacteria</taxon>
        <taxon>Pseudomonadati</taxon>
        <taxon>Pseudomonadota</taxon>
        <taxon>Alphaproteobacteria</taxon>
        <taxon>Rhodobacterales</taxon>
        <taxon>Roseobacteraceae</taxon>
        <taxon>Roseivivax</taxon>
    </lineage>
</organism>
<proteinExistence type="predicted"/>
<dbReference type="Gene3D" id="3.40.30.10">
    <property type="entry name" value="Glutaredoxin"/>
    <property type="match status" value="1"/>
</dbReference>
<evidence type="ECO:0000256" key="2">
    <source>
        <dbReference type="SAM" id="SignalP"/>
    </source>
</evidence>
<keyword evidence="1" id="KW-0472">Membrane</keyword>